<name>A0A2U8UJR1_9CAUD</name>
<proteinExistence type="predicted"/>
<protein>
    <submittedName>
        <fullName evidence="1">Uncharacterized protein</fullName>
    </submittedName>
</protein>
<dbReference type="GeneID" id="54992240"/>
<dbReference type="KEGG" id="vg:54992240"/>
<organism evidence="1 2">
    <name type="scientific">Gordonia phage Jace</name>
    <dbReference type="NCBI Taxonomy" id="2182360"/>
    <lineage>
        <taxon>Viruses</taxon>
        <taxon>Duplodnaviria</taxon>
        <taxon>Heunggongvirae</taxon>
        <taxon>Uroviricota</taxon>
        <taxon>Caudoviricetes</taxon>
        <taxon>Jacevirus</taxon>
        <taxon>Jacevirus jace</taxon>
    </lineage>
</organism>
<dbReference type="EMBL" id="MH153804">
    <property type="protein sequence ID" value="AWN03696.1"/>
    <property type="molecule type" value="Genomic_DNA"/>
</dbReference>
<evidence type="ECO:0000313" key="1">
    <source>
        <dbReference type="EMBL" id="AWN03696.1"/>
    </source>
</evidence>
<gene>
    <name evidence="1" type="primary">76</name>
    <name evidence="1" type="ORF">PBI_JACE_76</name>
</gene>
<keyword evidence="2" id="KW-1185">Reference proteome</keyword>
<dbReference type="RefSeq" id="YP_009801722.1">
    <property type="nucleotide sequence ID" value="NC_047974.1"/>
</dbReference>
<accession>A0A2U8UJR1</accession>
<evidence type="ECO:0000313" key="2">
    <source>
        <dbReference type="Proteomes" id="UP000246975"/>
    </source>
</evidence>
<sequence>MTASQTMLVGRLNGSHCGSTLVHGKRRYRLSGVFPAPSGSHVRLEVRRGVVPSNLILAPADEVVIEP</sequence>
<reference evidence="1 2" key="1">
    <citation type="submission" date="2018-03" db="EMBL/GenBank/DDBJ databases">
        <authorList>
            <person name="Garlena R.A."/>
            <person name="Russell D.A."/>
            <person name="Pope W.H."/>
            <person name="Jacobs-Sera D."/>
            <person name="Hatfull G.F."/>
        </authorList>
    </citation>
    <scope>NUCLEOTIDE SEQUENCE [LARGE SCALE GENOMIC DNA]</scope>
</reference>
<dbReference type="Proteomes" id="UP000246975">
    <property type="component" value="Segment"/>
</dbReference>